<dbReference type="Proteomes" id="UP000017836">
    <property type="component" value="Unassembled WGS sequence"/>
</dbReference>
<keyword evidence="3" id="KW-1185">Reference proteome</keyword>
<accession>W1P7A9</accession>
<evidence type="ECO:0000313" key="3">
    <source>
        <dbReference type="Proteomes" id="UP000017836"/>
    </source>
</evidence>
<proteinExistence type="predicted"/>
<name>W1P7A9_AMBTC</name>
<feature type="compositionally biased region" description="Basic and acidic residues" evidence="1">
    <location>
        <begin position="75"/>
        <end position="84"/>
    </location>
</feature>
<dbReference type="HOGENOM" id="CLU_1984561_0_0_1"/>
<gene>
    <name evidence="2" type="ORF">AMTR_s00042p00089230</name>
</gene>
<feature type="region of interest" description="Disordered" evidence="1">
    <location>
        <begin position="1"/>
        <end position="22"/>
    </location>
</feature>
<feature type="compositionally biased region" description="Basic and acidic residues" evidence="1">
    <location>
        <begin position="1"/>
        <end position="12"/>
    </location>
</feature>
<protein>
    <submittedName>
        <fullName evidence="2">Uncharacterized protein</fullName>
    </submittedName>
</protein>
<dbReference type="AlphaFoldDB" id="W1P7A9"/>
<evidence type="ECO:0000256" key="1">
    <source>
        <dbReference type="SAM" id="MobiDB-lite"/>
    </source>
</evidence>
<organism evidence="2 3">
    <name type="scientific">Amborella trichopoda</name>
    <dbReference type="NCBI Taxonomy" id="13333"/>
    <lineage>
        <taxon>Eukaryota</taxon>
        <taxon>Viridiplantae</taxon>
        <taxon>Streptophyta</taxon>
        <taxon>Embryophyta</taxon>
        <taxon>Tracheophyta</taxon>
        <taxon>Spermatophyta</taxon>
        <taxon>Magnoliopsida</taxon>
        <taxon>Amborellales</taxon>
        <taxon>Amborellaceae</taxon>
        <taxon>Amborella</taxon>
    </lineage>
</organism>
<evidence type="ECO:0000313" key="2">
    <source>
        <dbReference type="EMBL" id="ERN03569.1"/>
    </source>
</evidence>
<feature type="region of interest" description="Disordered" evidence="1">
    <location>
        <begin position="63"/>
        <end position="95"/>
    </location>
</feature>
<dbReference type="Gramene" id="ERN03569">
    <property type="protein sequence ID" value="ERN03569"/>
    <property type="gene ID" value="AMTR_s00042p00089230"/>
</dbReference>
<sequence length="126" mass="14131">MKSTKTNDEKKKTSGRKGGVGTLFMGVFRGRLCEENRKHSRAEKIECGGSKVEKKELIVASKEKMRESPLGSLLEQEKEREFARSRRKKGAGETARLEGKMALAAGWDRERREAEEAANREMAAMG</sequence>
<dbReference type="EMBL" id="KI394353">
    <property type="protein sequence ID" value="ERN03569.1"/>
    <property type="molecule type" value="Genomic_DNA"/>
</dbReference>
<reference evidence="3" key="1">
    <citation type="journal article" date="2013" name="Science">
        <title>The Amborella genome and the evolution of flowering plants.</title>
        <authorList>
            <consortium name="Amborella Genome Project"/>
        </authorList>
    </citation>
    <scope>NUCLEOTIDE SEQUENCE [LARGE SCALE GENOMIC DNA]</scope>
</reference>